<reference evidence="4 5" key="1">
    <citation type="submission" date="2019-07" db="EMBL/GenBank/DDBJ databases">
        <title>Microbispora hainanensis DSM 45428.</title>
        <authorList>
            <person name="Thawai C."/>
        </authorList>
    </citation>
    <scope>NUCLEOTIDE SEQUENCE [LARGE SCALE GENOMIC DNA]</scope>
    <source>
        <strain evidence="4 5">DSM 45428</strain>
    </source>
</reference>
<dbReference type="PANTHER" id="PTHR43022:SF1">
    <property type="entry name" value="PROTEIN SMF"/>
    <property type="match status" value="1"/>
</dbReference>
<feature type="region of interest" description="Disordered" evidence="2">
    <location>
        <begin position="294"/>
        <end position="335"/>
    </location>
</feature>
<evidence type="ECO:0000313" key="4">
    <source>
        <dbReference type="EMBL" id="TQS23259.1"/>
    </source>
</evidence>
<dbReference type="EMBL" id="VIRM01000004">
    <property type="protein sequence ID" value="TQS23259.1"/>
    <property type="molecule type" value="Genomic_DNA"/>
</dbReference>
<protein>
    <recommendedName>
        <fullName evidence="3">Smf/DprA SLOG domain-containing protein</fullName>
    </recommendedName>
</protein>
<comment type="similarity">
    <text evidence="1">Belongs to the DprA/Smf family.</text>
</comment>
<evidence type="ECO:0000256" key="1">
    <source>
        <dbReference type="ARBA" id="ARBA00006525"/>
    </source>
</evidence>
<evidence type="ECO:0000256" key="2">
    <source>
        <dbReference type="SAM" id="MobiDB-lite"/>
    </source>
</evidence>
<dbReference type="AlphaFoldDB" id="A0A544Z2G6"/>
<feature type="compositionally biased region" description="Basic and acidic residues" evidence="2">
    <location>
        <begin position="311"/>
        <end position="331"/>
    </location>
</feature>
<accession>A0A544Z2G6</accession>
<dbReference type="GO" id="GO:0009294">
    <property type="term" value="P:DNA-mediated transformation"/>
    <property type="evidence" value="ECO:0007669"/>
    <property type="project" value="InterPro"/>
</dbReference>
<comment type="caution">
    <text evidence="4">The sequence shown here is derived from an EMBL/GenBank/DDBJ whole genome shotgun (WGS) entry which is preliminary data.</text>
</comment>
<evidence type="ECO:0000313" key="5">
    <source>
        <dbReference type="Proteomes" id="UP000316541"/>
    </source>
</evidence>
<organism evidence="4 5">
    <name type="scientific">Microbispora hainanensis</name>
    <dbReference type="NCBI Taxonomy" id="568844"/>
    <lineage>
        <taxon>Bacteria</taxon>
        <taxon>Bacillati</taxon>
        <taxon>Actinomycetota</taxon>
        <taxon>Actinomycetes</taxon>
        <taxon>Streptosporangiales</taxon>
        <taxon>Streptosporangiaceae</taxon>
        <taxon>Microbispora</taxon>
    </lineage>
</organism>
<sequence>MATAPPRSPSANVGAGAYVLAGSTSELVMSMTTIQEQAGVLALTRATHGAPWFHTARVILDAGSALKLLDGACASRDEDDRAHAAALAARVGPADLAWGRELIAAMRAEGVHLVTVLDAVYPGNLLWAYDRPPFLWVRGGFRPGDHRAVTVIAGHAAGHATAAARALAEAGLVVVAPLRTPVDAAVHRAALAAGGRTVCVPEGGVGDLAALGEYASVAERIAERGAVVSSCWPGTAPGGRAADRARVVTCGLADCLYVVDGADGGPSSRHVAEALHTGKHVFVSQRLHQEQPWARRAGARGGMTVRQGGRGPRDRQVGEPGVERPLQRRDLAGVGRPAVPLRPLLRLRPRRGPPGGVAAGAAGPGMIRARVHGRLPLPVRRM</sequence>
<dbReference type="Pfam" id="PF02481">
    <property type="entry name" value="DNA_processg_A"/>
    <property type="match status" value="1"/>
</dbReference>
<dbReference type="Gene3D" id="3.40.50.450">
    <property type="match status" value="1"/>
</dbReference>
<dbReference type="Proteomes" id="UP000316541">
    <property type="component" value="Unassembled WGS sequence"/>
</dbReference>
<dbReference type="PANTHER" id="PTHR43022">
    <property type="entry name" value="PROTEIN SMF"/>
    <property type="match status" value="1"/>
</dbReference>
<feature type="domain" description="Smf/DprA SLOG" evidence="3">
    <location>
        <begin position="113"/>
        <end position="285"/>
    </location>
</feature>
<dbReference type="SUPFAM" id="SSF102405">
    <property type="entry name" value="MCP/YpsA-like"/>
    <property type="match status" value="1"/>
</dbReference>
<name>A0A544Z2G6_9ACTN</name>
<proteinExistence type="inferred from homology"/>
<gene>
    <name evidence="4" type="ORF">FLX08_05130</name>
</gene>
<dbReference type="InterPro" id="IPR057666">
    <property type="entry name" value="DrpA_SLOG"/>
</dbReference>
<dbReference type="InterPro" id="IPR003488">
    <property type="entry name" value="DprA"/>
</dbReference>
<evidence type="ECO:0000259" key="3">
    <source>
        <dbReference type="Pfam" id="PF02481"/>
    </source>
</evidence>